<evidence type="ECO:0000313" key="2">
    <source>
        <dbReference type="Proteomes" id="UP001189756"/>
    </source>
</evidence>
<organism evidence="1 2">
    <name type="scientific">Ralstonia thomasii</name>
    <dbReference type="NCBI Taxonomy" id="3058596"/>
    <lineage>
        <taxon>Bacteria</taxon>
        <taxon>Pseudomonadati</taxon>
        <taxon>Pseudomonadota</taxon>
        <taxon>Betaproteobacteria</taxon>
        <taxon>Burkholderiales</taxon>
        <taxon>Burkholderiaceae</taxon>
        <taxon>Ralstonia</taxon>
    </lineage>
</organism>
<comment type="caution">
    <text evidence="1">The sequence shown here is derived from an EMBL/GenBank/DDBJ whole genome shotgun (WGS) entry which is preliminary data.</text>
</comment>
<gene>
    <name evidence="1" type="ORF">R77560_04075</name>
</gene>
<evidence type="ECO:0000313" key="1">
    <source>
        <dbReference type="EMBL" id="CAJ0804444.1"/>
    </source>
</evidence>
<protein>
    <submittedName>
        <fullName evidence="1">Uncharacterized protein</fullName>
    </submittedName>
</protein>
<accession>A0AAD2BTH8</accession>
<reference evidence="1" key="1">
    <citation type="submission" date="2023-07" db="EMBL/GenBank/DDBJ databases">
        <authorList>
            <person name="Peeters C."/>
        </authorList>
    </citation>
    <scope>NUCLEOTIDE SEQUENCE</scope>
    <source>
        <strain evidence="1">R-77560</strain>
    </source>
</reference>
<dbReference type="AlphaFoldDB" id="A0AAD2BTH8"/>
<dbReference type="EMBL" id="CATZAZ010000011">
    <property type="protein sequence ID" value="CAJ0804444.1"/>
    <property type="molecule type" value="Genomic_DNA"/>
</dbReference>
<dbReference type="Proteomes" id="UP001189756">
    <property type="component" value="Unassembled WGS sequence"/>
</dbReference>
<proteinExistence type="predicted"/>
<name>A0AAD2BTH8_9RALS</name>
<sequence>MHFQIRITREGSGRFLVMCGERRAGTVLGGGANWSAETAAGSALGRFSSKARAIEALVAHVAQGR</sequence>